<protein>
    <recommendedName>
        <fullName evidence="1">DinB-like domain-containing protein</fullName>
    </recommendedName>
</protein>
<dbReference type="Gene3D" id="1.20.120.450">
    <property type="entry name" value="dinb family like domain"/>
    <property type="match status" value="1"/>
</dbReference>
<gene>
    <name evidence="2" type="ORF">AMD02_15400</name>
</gene>
<dbReference type="InterPro" id="IPR024775">
    <property type="entry name" value="DinB-like"/>
</dbReference>
<dbReference type="RefSeq" id="WP_053432050.1">
    <property type="nucleotide sequence ID" value="NZ_CP040441.1"/>
</dbReference>
<dbReference type="EMBL" id="LILD01000003">
    <property type="protein sequence ID" value="KOO36800.1"/>
    <property type="molecule type" value="Genomic_DNA"/>
</dbReference>
<proteinExistence type="predicted"/>
<dbReference type="PATRIC" id="fig|136160.3.peg.4019"/>
<sequence length="174" mass="20377">MNFQMNEAIQLLERTPKTLEVFLEGLSDSWHQCNEGYETWTVYEVVVHLIEAEKTNWIPRLRFILQEGEHKPFPAFDRFSHLNQSNAVPITERFKEFQQLRKENLNTLRSLVQSEADLERTGAHPAFGVVKVRELLSAWVVHDLTHIAQIVRSMAKRYDTDVGPWKEYLGILND</sequence>
<feature type="domain" description="DinB-like" evidence="1">
    <location>
        <begin position="12"/>
        <end position="150"/>
    </location>
</feature>
<dbReference type="SUPFAM" id="SSF109854">
    <property type="entry name" value="DinB/YfiT-like putative metalloenzymes"/>
    <property type="match status" value="1"/>
</dbReference>
<comment type="caution">
    <text evidence="2">The sequence shown here is derived from an EMBL/GenBank/DDBJ whole genome shotgun (WGS) entry which is preliminary data.</text>
</comment>
<reference evidence="2" key="1">
    <citation type="submission" date="2015-08" db="EMBL/GenBank/DDBJ databases">
        <title>Complete DNA Sequence of Pseudomonas syringae pv. actinidiae, the Causal Agent of Kiwifruit Canker Disease.</title>
        <authorList>
            <person name="Rikkerink E.H.A."/>
            <person name="Fineran P.C."/>
        </authorList>
    </citation>
    <scope>NUCLEOTIDE SEQUENCE</scope>
    <source>
        <strain evidence="2">DSM 13666</strain>
    </source>
</reference>
<dbReference type="AlphaFoldDB" id="A0A0M0KD83"/>
<organism evidence="2">
    <name type="scientific">Halalkalibacterium halodurans</name>
    <name type="common">Bacillus halodurans</name>
    <dbReference type="NCBI Taxonomy" id="86665"/>
    <lineage>
        <taxon>Bacteria</taxon>
        <taxon>Bacillati</taxon>
        <taxon>Bacillota</taxon>
        <taxon>Bacilli</taxon>
        <taxon>Bacillales</taxon>
        <taxon>Bacillaceae</taxon>
        <taxon>Halalkalibacterium (ex Joshi et al. 2022)</taxon>
    </lineage>
</organism>
<evidence type="ECO:0000313" key="2">
    <source>
        <dbReference type="EMBL" id="KOO36800.1"/>
    </source>
</evidence>
<accession>A0A0M0KD83</accession>
<evidence type="ECO:0000259" key="1">
    <source>
        <dbReference type="Pfam" id="PF12867"/>
    </source>
</evidence>
<dbReference type="Pfam" id="PF12867">
    <property type="entry name" value="DinB_2"/>
    <property type="match status" value="1"/>
</dbReference>
<dbReference type="InterPro" id="IPR034660">
    <property type="entry name" value="DinB/YfiT-like"/>
</dbReference>
<name>A0A0M0KD83_ALKHA</name>
<dbReference type="GeneID" id="87595736"/>